<keyword evidence="3" id="KW-0378">Hydrolase</keyword>
<feature type="domain" description="Tetrahydrofolate dehydrogenase/cyclohydrolase NAD(P)-binding" evidence="8">
    <location>
        <begin position="177"/>
        <end position="324"/>
    </location>
</feature>
<evidence type="ECO:0000313" key="9">
    <source>
        <dbReference type="EMBL" id="CAK9023170.1"/>
    </source>
</evidence>
<dbReference type="InterPro" id="IPR020867">
    <property type="entry name" value="THF_DH/CycHdrlase_CS"/>
</dbReference>
<comment type="pathway">
    <text evidence="1">One-carbon metabolism; tetrahydrofolate interconversion.</text>
</comment>
<name>A0ABP0K8R7_9DINO</name>
<protein>
    <submittedName>
        <fullName evidence="9">Bifunctional protein FolD 2 (Tetrahydrofolate dehydrogenase/cyclohydrolase 2)</fullName>
    </submittedName>
</protein>
<organism evidence="9 10">
    <name type="scientific">Durusdinium trenchii</name>
    <dbReference type="NCBI Taxonomy" id="1381693"/>
    <lineage>
        <taxon>Eukaryota</taxon>
        <taxon>Sar</taxon>
        <taxon>Alveolata</taxon>
        <taxon>Dinophyceae</taxon>
        <taxon>Suessiales</taxon>
        <taxon>Symbiodiniaceae</taxon>
        <taxon>Durusdinium</taxon>
    </lineage>
</organism>
<evidence type="ECO:0000256" key="2">
    <source>
        <dbReference type="ARBA" id="ARBA00022563"/>
    </source>
</evidence>
<comment type="caution">
    <text evidence="9">The sequence shown here is derived from an EMBL/GenBank/DDBJ whole genome shotgun (WGS) entry which is preliminary data.</text>
</comment>
<dbReference type="PRINTS" id="PR00085">
    <property type="entry name" value="THFDHDRGNASE"/>
</dbReference>
<reference evidence="9 10" key="1">
    <citation type="submission" date="2024-02" db="EMBL/GenBank/DDBJ databases">
        <authorList>
            <person name="Chen Y."/>
            <person name="Shah S."/>
            <person name="Dougan E. K."/>
            <person name="Thang M."/>
            <person name="Chan C."/>
        </authorList>
    </citation>
    <scope>NUCLEOTIDE SEQUENCE [LARGE SCALE GENOMIC DNA]</scope>
</reference>
<dbReference type="HAMAP" id="MF_01576">
    <property type="entry name" value="THF_DHG_CYH"/>
    <property type="match status" value="1"/>
</dbReference>
<keyword evidence="2" id="KW-0554">One-carbon metabolism</keyword>
<dbReference type="InterPro" id="IPR046346">
    <property type="entry name" value="Aminoacid_DH-like_N_sf"/>
</dbReference>
<dbReference type="InterPro" id="IPR020630">
    <property type="entry name" value="THF_DH/CycHdrlase_cat_dom"/>
</dbReference>
<keyword evidence="10" id="KW-1185">Reference proteome</keyword>
<dbReference type="InterPro" id="IPR020631">
    <property type="entry name" value="THF_DH/CycHdrlase_NAD-bd_dom"/>
</dbReference>
<dbReference type="InterPro" id="IPR000672">
    <property type="entry name" value="THF_DH/CycHdrlase"/>
</dbReference>
<evidence type="ECO:0000256" key="1">
    <source>
        <dbReference type="ARBA" id="ARBA00004777"/>
    </source>
</evidence>
<evidence type="ECO:0000313" key="10">
    <source>
        <dbReference type="Proteomes" id="UP001642464"/>
    </source>
</evidence>
<dbReference type="Gene3D" id="3.40.50.720">
    <property type="entry name" value="NAD(P)-binding Rossmann-like Domain"/>
    <property type="match status" value="1"/>
</dbReference>
<dbReference type="Proteomes" id="UP001642464">
    <property type="component" value="Unassembled WGS sequence"/>
</dbReference>
<feature type="non-terminal residue" evidence="9">
    <location>
        <position position="384"/>
    </location>
</feature>
<feature type="domain" description="Tetrahydrofolate dehydrogenase/cyclohydrolase catalytic" evidence="7">
    <location>
        <begin position="40"/>
        <end position="155"/>
    </location>
</feature>
<keyword evidence="6" id="KW-0511">Multifunctional enzyme</keyword>
<keyword evidence="4" id="KW-0521">NADP</keyword>
<gene>
    <name evidence="9" type="ORF">SCF082_LOCUS16100</name>
</gene>
<dbReference type="PROSITE" id="PS00767">
    <property type="entry name" value="THF_DHG_CYH_2"/>
    <property type="match status" value="1"/>
</dbReference>
<evidence type="ECO:0000256" key="4">
    <source>
        <dbReference type="ARBA" id="ARBA00022857"/>
    </source>
</evidence>
<dbReference type="Pfam" id="PF02882">
    <property type="entry name" value="THF_DHG_CYH_C"/>
    <property type="match status" value="1"/>
</dbReference>
<dbReference type="PANTHER" id="PTHR48099">
    <property type="entry name" value="C-1-TETRAHYDROFOLATE SYNTHASE, CYTOPLASMIC-RELATED"/>
    <property type="match status" value="1"/>
</dbReference>
<evidence type="ECO:0000256" key="6">
    <source>
        <dbReference type="ARBA" id="ARBA00023268"/>
    </source>
</evidence>
<dbReference type="CDD" id="cd01080">
    <property type="entry name" value="NAD_bind_m-THF_DH_Cyclohyd"/>
    <property type="match status" value="1"/>
</dbReference>
<keyword evidence="5" id="KW-0560">Oxidoreductase</keyword>
<sequence>MARVIAASACGAVVALGLQKLLRGKTEARRVSAPVETKLIDGKAIAAEVRSEIKKSTAELRAEHNVTPGLAVILVGSRKDSQSYVRNKKKAAEEVGFHTVDIVLPETVSQEDLLFELEKLNSDLKVHAILVQLPLPKHIDEAFVLSKIRVDKDADGFSAENVGNLCMKGGFPPLAVPCTPAGCVELLQRSGVEVSGKNAVVVGRSNIVGMPVSQILQSMDATVTVCHSRTQDMVSYLRNADVVIAAVGKAEYVRGDWLKPGCVVIDVGINAVDDASKKLGYRLVGDVNFAEAQGVAAQITPVPGGVGPMTIAMLLKNTLNLARRSLQLPRIPLRRSTSPAAPGAVSAQGIQLPKEHLAVVICCKDADTIWKAAELAKPVRSRVQ</sequence>
<dbReference type="EMBL" id="CAXAMM010010347">
    <property type="protein sequence ID" value="CAK9023170.1"/>
    <property type="molecule type" value="Genomic_DNA"/>
</dbReference>
<dbReference type="SUPFAM" id="SSF53223">
    <property type="entry name" value="Aminoacid dehydrogenase-like, N-terminal domain"/>
    <property type="match status" value="1"/>
</dbReference>
<evidence type="ECO:0000259" key="8">
    <source>
        <dbReference type="Pfam" id="PF02882"/>
    </source>
</evidence>
<accession>A0ABP0K8R7</accession>
<dbReference type="PROSITE" id="PS00766">
    <property type="entry name" value="THF_DHG_CYH_1"/>
    <property type="match status" value="1"/>
</dbReference>
<dbReference type="SUPFAM" id="SSF51735">
    <property type="entry name" value="NAD(P)-binding Rossmann-fold domains"/>
    <property type="match status" value="1"/>
</dbReference>
<evidence type="ECO:0000259" key="7">
    <source>
        <dbReference type="Pfam" id="PF00763"/>
    </source>
</evidence>
<dbReference type="Pfam" id="PF00763">
    <property type="entry name" value="THF_DHG_CYH"/>
    <property type="match status" value="1"/>
</dbReference>
<dbReference type="Gene3D" id="3.40.50.10860">
    <property type="entry name" value="Leucine Dehydrogenase, chain A, domain 1"/>
    <property type="match status" value="1"/>
</dbReference>
<evidence type="ECO:0000256" key="5">
    <source>
        <dbReference type="ARBA" id="ARBA00023002"/>
    </source>
</evidence>
<dbReference type="InterPro" id="IPR036291">
    <property type="entry name" value="NAD(P)-bd_dom_sf"/>
</dbReference>
<proteinExistence type="inferred from homology"/>
<evidence type="ECO:0000256" key="3">
    <source>
        <dbReference type="ARBA" id="ARBA00022801"/>
    </source>
</evidence>
<dbReference type="PANTHER" id="PTHR48099:SF5">
    <property type="entry name" value="C-1-TETRAHYDROFOLATE SYNTHASE, CYTOPLASMIC"/>
    <property type="match status" value="1"/>
</dbReference>